<evidence type="ECO:0008006" key="4">
    <source>
        <dbReference type="Google" id="ProtNLM"/>
    </source>
</evidence>
<dbReference type="RefSeq" id="WP_068444521.1">
    <property type="nucleotide sequence ID" value="NZ_CP013862.1"/>
</dbReference>
<dbReference type="AlphaFoldDB" id="A0A0U4EZC2"/>
<evidence type="ECO:0000313" key="3">
    <source>
        <dbReference type="Proteomes" id="UP000050331"/>
    </source>
</evidence>
<name>A0A0U4EZC2_9BACI</name>
<dbReference type="Pfam" id="PF14153">
    <property type="entry name" value="Spore_coat_CotO"/>
    <property type="match status" value="1"/>
</dbReference>
<dbReference type="Proteomes" id="UP000050331">
    <property type="component" value="Chromosome"/>
</dbReference>
<organism evidence="2 3">
    <name type="scientific">Lentibacillus amyloliquefaciens</name>
    <dbReference type="NCBI Taxonomy" id="1472767"/>
    <lineage>
        <taxon>Bacteria</taxon>
        <taxon>Bacillati</taxon>
        <taxon>Bacillota</taxon>
        <taxon>Bacilli</taxon>
        <taxon>Bacillales</taxon>
        <taxon>Bacillaceae</taxon>
        <taxon>Lentibacillus</taxon>
    </lineage>
</organism>
<dbReference type="EMBL" id="CP013862">
    <property type="protein sequence ID" value="ALX48615.1"/>
    <property type="molecule type" value="Genomic_DNA"/>
</dbReference>
<feature type="compositionally biased region" description="Basic residues" evidence="1">
    <location>
        <begin position="44"/>
        <end position="55"/>
    </location>
</feature>
<dbReference type="InterPro" id="IPR025439">
    <property type="entry name" value="Spore_coat_CotO"/>
</dbReference>
<reference evidence="2 3" key="1">
    <citation type="submission" date="2016-01" db="EMBL/GenBank/DDBJ databases">
        <title>Complete genome sequence of strain Lentibacillus amyloliquefaciens LAM0015T isolated from saline sediment.</title>
        <authorList>
            <person name="Wang J.-L."/>
            <person name="He M.-X."/>
        </authorList>
    </citation>
    <scope>NUCLEOTIDE SEQUENCE [LARGE SCALE GENOMIC DNA]</scope>
    <source>
        <strain evidence="2 3">LAM0015</strain>
    </source>
</reference>
<feature type="compositionally biased region" description="Acidic residues" evidence="1">
    <location>
        <begin position="73"/>
        <end position="82"/>
    </location>
</feature>
<protein>
    <recommendedName>
        <fullName evidence="4">Spore coat protein CotO</fullName>
    </recommendedName>
</protein>
<sequence length="159" mass="18718">MGDHKNAKSPLLYIHQPHIKSPKASMQSHYMTPKKQNDTTAQSNKKRIGTRHHFNKSKDYDEEDIAYSKESDEAQEEEDQDPEEKKKFKEMTLEERVNYFLDTPEYAPVMKCEVKTDGRNYRGLIVDYQDDHVYMRVGRRTTPTSIPFDTIKEIKLLGF</sequence>
<dbReference type="OrthoDB" id="2970540at2"/>
<dbReference type="STRING" id="1472767.AOX59_08335"/>
<proteinExistence type="predicted"/>
<evidence type="ECO:0000313" key="2">
    <source>
        <dbReference type="EMBL" id="ALX48615.1"/>
    </source>
</evidence>
<feature type="region of interest" description="Disordered" evidence="1">
    <location>
        <begin position="1"/>
        <end position="89"/>
    </location>
</feature>
<accession>A0A0U4EZC2</accession>
<keyword evidence="3" id="KW-1185">Reference proteome</keyword>
<evidence type="ECO:0000256" key="1">
    <source>
        <dbReference type="SAM" id="MobiDB-lite"/>
    </source>
</evidence>
<gene>
    <name evidence="2" type="ORF">AOX59_08335</name>
</gene>
<dbReference type="KEGG" id="lao:AOX59_08335"/>